<dbReference type="EMBL" id="FOTQ01000003">
    <property type="protein sequence ID" value="SFM07782.1"/>
    <property type="molecule type" value="Genomic_DNA"/>
</dbReference>
<dbReference type="RefSeq" id="WP_093093874.1">
    <property type="nucleotide sequence ID" value="NZ_FOTQ01000003.1"/>
</dbReference>
<evidence type="ECO:0000313" key="3">
    <source>
        <dbReference type="Proteomes" id="UP000199144"/>
    </source>
</evidence>
<feature type="chain" id="PRO_5011550002" evidence="1">
    <location>
        <begin position="30"/>
        <end position="330"/>
    </location>
</feature>
<protein>
    <submittedName>
        <fullName evidence="2">Polysaccharide lyase</fullName>
    </submittedName>
</protein>
<organism evidence="2 3">
    <name type="scientific">Shimia aestuarii</name>
    <dbReference type="NCBI Taxonomy" id="254406"/>
    <lineage>
        <taxon>Bacteria</taxon>
        <taxon>Pseudomonadati</taxon>
        <taxon>Pseudomonadota</taxon>
        <taxon>Alphaproteobacteria</taxon>
        <taxon>Rhodobacterales</taxon>
        <taxon>Roseobacteraceae</taxon>
    </lineage>
</organism>
<accession>A0A1I4MWT7</accession>
<keyword evidence="3" id="KW-1185">Reference proteome</keyword>
<evidence type="ECO:0000256" key="1">
    <source>
        <dbReference type="SAM" id="SignalP"/>
    </source>
</evidence>
<keyword evidence="1" id="KW-0732">Signal</keyword>
<dbReference type="GO" id="GO:0016829">
    <property type="term" value="F:lyase activity"/>
    <property type="evidence" value="ECO:0007669"/>
    <property type="project" value="UniProtKB-KW"/>
</dbReference>
<sequence>MSHLRFSTFSRIIAYLSLVLVCLSPQATAETNLLKSQNIRQILIGQTPGFRFGGRNVPKQKALRMVMHEGRPAAEITMSVSMKGHKDDWYSRGQEGYAQRFEFGQHSKSGQRIGRETWTHMLLWLPNGTVSREHTWLFDFKDNRRGQTFGQLVGLGLSDDGGGTALKLTHRFEDYDCIVGSERNGTSNSYCDWTDTNILLGPLRRFTGRWVQVVVRAVWDDGQRGAFDFWIDGKKVVGYRGDTSKKASNIPFKFGVYRIKLNRYRNPKDVRAYFSAVGTAPTCKKLGLSNCEVYESTIGKLGYFNAQRVFRHRSNEKSDFIARGGRVIKQ</sequence>
<name>A0A1I4MWT7_9RHOB</name>
<gene>
    <name evidence="2" type="ORF">SAMN04488042_103293</name>
</gene>
<feature type="signal peptide" evidence="1">
    <location>
        <begin position="1"/>
        <end position="29"/>
    </location>
</feature>
<dbReference type="Gene3D" id="2.60.120.200">
    <property type="match status" value="1"/>
</dbReference>
<evidence type="ECO:0000313" key="2">
    <source>
        <dbReference type="EMBL" id="SFM07782.1"/>
    </source>
</evidence>
<dbReference type="InterPro" id="IPR025975">
    <property type="entry name" value="Polysacc_lyase"/>
</dbReference>
<dbReference type="Proteomes" id="UP000199144">
    <property type="component" value="Unassembled WGS sequence"/>
</dbReference>
<reference evidence="2 3" key="1">
    <citation type="submission" date="2016-10" db="EMBL/GenBank/DDBJ databases">
        <authorList>
            <person name="de Groot N.N."/>
        </authorList>
    </citation>
    <scope>NUCLEOTIDE SEQUENCE [LARGE SCALE GENOMIC DNA]</scope>
    <source>
        <strain evidence="2 3">DSM 15283</strain>
    </source>
</reference>
<dbReference type="OrthoDB" id="7802131at2"/>
<proteinExistence type="predicted"/>
<dbReference type="AlphaFoldDB" id="A0A1I4MWT7"/>
<dbReference type="Pfam" id="PF14099">
    <property type="entry name" value="Polysacc_lyase"/>
    <property type="match status" value="1"/>
</dbReference>
<keyword evidence="2" id="KW-0456">Lyase</keyword>